<protein>
    <submittedName>
        <fullName evidence="1">Uncharacterized protein</fullName>
    </submittedName>
</protein>
<name>A0A482MI96_9CAUD</name>
<organism evidence="1 2">
    <name type="scientific">Nodularia phage vB_NspS-kac65v161</name>
    <dbReference type="NCBI Taxonomy" id="2557580"/>
    <lineage>
        <taxon>Viruses</taxon>
        <taxon>Duplodnaviria</taxon>
        <taxon>Heunggongvirae</taxon>
        <taxon>Uroviricota</taxon>
        <taxon>Caudoviricetes</taxon>
        <taxon>Ravarandavirus</taxon>
        <taxon>Ravarandavirus kac65v151</taxon>
    </lineage>
</organism>
<accession>A0A482MI96</accession>
<reference evidence="1 2" key="1">
    <citation type="submission" date="2019-03" db="EMBL/GenBank/DDBJ databases">
        <title>Diversity and diversification of Nodularia spumigena cyanophages in the Baltic Sea.</title>
        <authorList>
            <person name="Sulcius S."/>
            <person name="Holmfeldt K."/>
            <person name="Simoliunas E."/>
        </authorList>
    </citation>
    <scope>NUCLEOTIDE SEQUENCE [LARGE SCALE GENOMIC DNA]</scope>
</reference>
<dbReference type="Proteomes" id="UP000310326">
    <property type="component" value="Segment"/>
</dbReference>
<gene>
    <name evidence="1" type="ORF">kac65v161_gp048</name>
</gene>
<dbReference type="EMBL" id="MK605243">
    <property type="protein sequence ID" value="QBQ73286.1"/>
    <property type="molecule type" value="Genomic_DNA"/>
</dbReference>
<evidence type="ECO:0000313" key="2">
    <source>
        <dbReference type="Proteomes" id="UP000310326"/>
    </source>
</evidence>
<proteinExistence type="predicted"/>
<evidence type="ECO:0000313" key="1">
    <source>
        <dbReference type="EMBL" id="QBQ73286.1"/>
    </source>
</evidence>
<sequence length="35" mass="3887">MVRVKRVFQHSYQSILTSNVGTPSAIANNTVQALR</sequence>